<evidence type="ECO:0000256" key="1">
    <source>
        <dbReference type="SAM" id="MobiDB-lite"/>
    </source>
</evidence>
<evidence type="ECO:0000313" key="3">
    <source>
        <dbReference type="EMBL" id="CAG8970705.1"/>
    </source>
</evidence>
<dbReference type="EMBL" id="CAJVRM010000001">
    <property type="protein sequence ID" value="CAG8970705.1"/>
    <property type="molecule type" value="Genomic_DNA"/>
</dbReference>
<feature type="compositionally biased region" description="Basic and acidic residues" evidence="1">
    <location>
        <begin position="48"/>
        <end position="79"/>
    </location>
</feature>
<feature type="compositionally biased region" description="Basic and acidic residues" evidence="1">
    <location>
        <begin position="29"/>
        <end position="40"/>
    </location>
</feature>
<feature type="signal peptide" evidence="2">
    <location>
        <begin position="1"/>
        <end position="19"/>
    </location>
</feature>
<comment type="caution">
    <text evidence="3">The sequence shown here is derived from an EMBL/GenBank/DDBJ whole genome shotgun (WGS) entry which is preliminary data.</text>
</comment>
<dbReference type="AlphaFoldDB" id="A0A9N9LCK1"/>
<feature type="chain" id="PRO_5040178981" evidence="2">
    <location>
        <begin position="20"/>
        <end position="79"/>
    </location>
</feature>
<accession>A0A9N9LCK1</accession>
<sequence length="79" mass="8604">MKFSTILASLLFGVAIVTALPAPKDALDLYGRDEATRREVAGGPHGSTRREAAGGPHEATRRCSDRREAQDHWSSRSLK</sequence>
<gene>
    <name evidence="3" type="ORF">HYALB_00003460</name>
</gene>
<dbReference type="OrthoDB" id="10373560at2759"/>
<keyword evidence="2" id="KW-0732">Signal</keyword>
<keyword evidence="4" id="KW-1185">Reference proteome</keyword>
<protein>
    <submittedName>
        <fullName evidence="3">Uncharacterized protein</fullName>
    </submittedName>
</protein>
<feature type="region of interest" description="Disordered" evidence="1">
    <location>
        <begin position="29"/>
        <end position="79"/>
    </location>
</feature>
<dbReference type="Proteomes" id="UP000701801">
    <property type="component" value="Unassembled WGS sequence"/>
</dbReference>
<evidence type="ECO:0000313" key="4">
    <source>
        <dbReference type="Proteomes" id="UP000701801"/>
    </source>
</evidence>
<proteinExistence type="predicted"/>
<evidence type="ECO:0000256" key="2">
    <source>
        <dbReference type="SAM" id="SignalP"/>
    </source>
</evidence>
<organism evidence="3 4">
    <name type="scientific">Hymenoscyphus albidus</name>
    <dbReference type="NCBI Taxonomy" id="595503"/>
    <lineage>
        <taxon>Eukaryota</taxon>
        <taxon>Fungi</taxon>
        <taxon>Dikarya</taxon>
        <taxon>Ascomycota</taxon>
        <taxon>Pezizomycotina</taxon>
        <taxon>Leotiomycetes</taxon>
        <taxon>Helotiales</taxon>
        <taxon>Helotiaceae</taxon>
        <taxon>Hymenoscyphus</taxon>
    </lineage>
</organism>
<name>A0A9N9LCK1_9HELO</name>
<reference evidence="3" key="1">
    <citation type="submission" date="2021-07" db="EMBL/GenBank/DDBJ databases">
        <authorList>
            <person name="Durling M."/>
        </authorList>
    </citation>
    <scope>NUCLEOTIDE SEQUENCE</scope>
</reference>